<accession>A0ABN1UGP2</accession>
<feature type="domain" description="Xaa-Pro dipeptidyl-peptidase C-terminal" evidence="2">
    <location>
        <begin position="287"/>
        <end position="538"/>
    </location>
</feature>
<dbReference type="InterPro" id="IPR029058">
    <property type="entry name" value="AB_hydrolase_fold"/>
</dbReference>
<dbReference type="NCBIfam" id="TIGR00976">
    <property type="entry name" value="CocE_NonD"/>
    <property type="match status" value="1"/>
</dbReference>
<dbReference type="Gene3D" id="2.60.120.260">
    <property type="entry name" value="Galactose-binding domain-like"/>
    <property type="match status" value="1"/>
</dbReference>
<dbReference type="EMBL" id="BAAAJE010000014">
    <property type="protein sequence ID" value="GAA1146784.1"/>
    <property type="molecule type" value="Genomic_DNA"/>
</dbReference>
<dbReference type="SUPFAM" id="SSF49785">
    <property type="entry name" value="Galactose-binding domain-like"/>
    <property type="match status" value="1"/>
</dbReference>
<dbReference type="SUPFAM" id="SSF53474">
    <property type="entry name" value="alpha/beta-Hydrolases"/>
    <property type="match status" value="1"/>
</dbReference>
<protein>
    <submittedName>
        <fullName evidence="3">CocE/NonD family hydrolase</fullName>
    </submittedName>
</protein>
<evidence type="ECO:0000313" key="3">
    <source>
        <dbReference type="EMBL" id="GAA1146784.1"/>
    </source>
</evidence>
<comment type="caution">
    <text evidence="3">The sequence shown here is derived from an EMBL/GenBank/DDBJ whole genome shotgun (WGS) entry which is preliminary data.</text>
</comment>
<organism evidence="3 4">
    <name type="scientific">Nocardioides aquiterrae</name>
    <dbReference type="NCBI Taxonomy" id="203799"/>
    <lineage>
        <taxon>Bacteria</taxon>
        <taxon>Bacillati</taxon>
        <taxon>Actinomycetota</taxon>
        <taxon>Actinomycetes</taxon>
        <taxon>Propionibacteriales</taxon>
        <taxon>Nocardioidaceae</taxon>
        <taxon>Nocardioides</taxon>
    </lineage>
</organism>
<dbReference type="InterPro" id="IPR008979">
    <property type="entry name" value="Galactose-bd-like_sf"/>
</dbReference>
<gene>
    <name evidence="3" type="ORF">GCM10009606_27100</name>
</gene>
<evidence type="ECO:0000256" key="1">
    <source>
        <dbReference type="ARBA" id="ARBA00022801"/>
    </source>
</evidence>
<dbReference type="InterPro" id="IPR000383">
    <property type="entry name" value="Xaa-Pro-like_dom"/>
</dbReference>
<dbReference type="PANTHER" id="PTHR43056">
    <property type="entry name" value="PEPTIDASE S9 PROLYL OLIGOPEPTIDASE"/>
    <property type="match status" value="1"/>
</dbReference>
<evidence type="ECO:0000259" key="2">
    <source>
        <dbReference type="SMART" id="SM00939"/>
    </source>
</evidence>
<dbReference type="SMART" id="SM00939">
    <property type="entry name" value="PepX_C"/>
    <property type="match status" value="1"/>
</dbReference>
<reference evidence="3 4" key="1">
    <citation type="journal article" date="2019" name="Int. J. Syst. Evol. Microbiol.">
        <title>The Global Catalogue of Microorganisms (GCM) 10K type strain sequencing project: providing services to taxonomists for standard genome sequencing and annotation.</title>
        <authorList>
            <consortium name="The Broad Institute Genomics Platform"/>
            <consortium name="The Broad Institute Genome Sequencing Center for Infectious Disease"/>
            <person name="Wu L."/>
            <person name="Ma J."/>
        </authorList>
    </citation>
    <scope>NUCLEOTIDE SEQUENCE [LARGE SCALE GENOMIC DNA]</scope>
    <source>
        <strain evidence="3 4">JCM 11813</strain>
    </source>
</reference>
<keyword evidence="1 3" id="KW-0378">Hydrolase</keyword>
<name>A0ABN1UGP2_9ACTN</name>
<dbReference type="Gene3D" id="3.40.50.1820">
    <property type="entry name" value="alpha/beta hydrolase"/>
    <property type="match status" value="1"/>
</dbReference>
<dbReference type="GO" id="GO:0016787">
    <property type="term" value="F:hydrolase activity"/>
    <property type="evidence" value="ECO:0007669"/>
    <property type="project" value="UniProtKB-KW"/>
</dbReference>
<dbReference type="Pfam" id="PF08530">
    <property type="entry name" value="PepX_C"/>
    <property type="match status" value="1"/>
</dbReference>
<dbReference type="InterPro" id="IPR005674">
    <property type="entry name" value="CocE/Ser_esterase"/>
</dbReference>
<dbReference type="Proteomes" id="UP001499979">
    <property type="component" value="Unassembled WGS sequence"/>
</dbReference>
<proteinExistence type="predicted"/>
<dbReference type="Gene3D" id="1.10.3020.10">
    <property type="entry name" value="alpha-amino acid ester hydrolase ( Helical cap domain)"/>
    <property type="match status" value="1"/>
</dbReference>
<sequence length="651" mass="70902">MRIPVRDGVELAATLYLPDPSNGPQPCLLEALPYRKDDLTWSYAVGYEDLRDRFGFAVCRVDVRGTGSSSGDATDEYPPAEQADLVEVIAWLAEREWCTGRVGMFGTSYSGFNSLQLACERPPGLAAVFAIYSSDDRWTDDVHWRGGALKLVDLVDYCHYMTPMCVLPPVPAVWPDDGGASWRDEWFRRLATNEPWVLTWLRESVHGDYWRGGSVRLGATGAGYERLEVPTMLVAGWADGYRNNSFRTVAALASRGVPHRLLAGPWAHADPRTAMPGPRIDLDVEMAAWFDRWLRDADPVVEVRGAPAASLETASGCDVFVRTSTLPEPDLDLHAGYWLSLPSVPPTRPWSVSLAGPAALVVAPDTGTAAWIDCAGHLPWGQSGDQRLDDARSLTWDAAPPSRPVVGHPRAQLRVSADRPLASLSVKLCDVFADGTSALVSRGTLDLAFRDGVHGVPSPLVPGHEYDVELDLDACAYDWSPGHRLRVSVAGSDWPNTIAPPAPVVLTVHAGSVSLPLLEGSFPTPVLTPGAEHSSESTEGVGWSIEDDVLRRTTTARTRTVSEYETPYDGTAREDYLGAVTVDRRTWEQTAHAVTTFDLTWPGIDVHVESTMDVTITGASYEVAIETVAALDGAEVSRRTWRESVPRAVRG</sequence>
<dbReference type="InterPro" id="IPR050585">
    <property type="entry name" value="Xaa-Pro_dipeptidyl-ppase/CocE"/>
</dbReference>
<dbReference type="Pfam" id="PF02129">
    <property type="entry name" value="Peptidase_S15"/>
    <property type="match status" value="1"/>
</dbReference>
<dbReference type="PANTHER" id="PTHR43056:SF10">
    <property type="entry name" value="COCE_NOND FAMILY, PUTATIVE (AFU_ORTHOLOGUE AFUA_7G00600)-RELATED"/>
    <property type="match status" value="1"/>
</dbReference>
<dbReference type="InterPro" id="IPR013736">
    <property type="entry name" value="Xaa-Pro_dipept_C"/>
</dbReference>
<keyword evidence="4" id="KW-1185">Reference proteome</keyword>
<evidence type="ECO:0000313" key="4">
    <source>
        <dbReference type="Proteomes" id="UP001499979"/>
    </source>
</evidence>